<dbReference type="InterPro" id="IPR009771">
    <property type="entry name" value="RIC1_C"/>
</dbReference>
<dbReference type="Proteomes" id="UP000046393">
    <property type="component" value="Unplaced"/>
</dbReference>
<dbReference type="PANTHER" id="PTHR22746:SF10">
    <property type="entry name" value="GUANINE NUCLEOTIDE EXCHANGE FACTOR SUBUNIT RIC1"/>
    <property type="match status" value="1"/>
</dbReference>
<evidence type="ECO:0000256" key="4">
    <source>
        <dbReference type="SAM" id="MobiDB-lite"/>
    </source>
</evidence>
<evidence type="ECO:0000256" key="3">
    <source>
        <dbReference type="ARBA" id="ARBA00029879"/>
    </source>
</evidence>
<comment type="subcellular location">
    <subcellularLocation>
        <location evidence="1">Membrane</location>
    </subcellularLocation>
</comment>
<proteinExistence type="predicted"/>
<dbReference type="GO" id="GO:0005829">
    <property type="term" value="C:cytosol"/>
    <property type="evidence" value="ECO:0007669"/>
    <property type="project" value="TreeGrafter"/>
</dbReference>
<dbReference type="STRING" id="451379.A0A0N5AX60"/>
<dbReference type="InterPro" id="IPR040096">
    <property type="entry name" value="Ric1"/>
</dbReference>
<evidence type="ECO:0000259" key="5">
    <source>
        <dbReference type="Pfam" id="PF07064"/>
    </source>
</evidence>
<dbReference type="GO" id="GO:0034066">
    <property type="term" value="C:Ric1-Rgp1 guanyl-nucleotide exchange factor complex"/>
    <property type="evidence" value="ECO:0007669"/>
    <property type="project" value="InterPro"/>
</dbReference>
<evidence type="ECO:0000256" key="1">
    <source>
        <dbReference type="ARBA" id="ARBA00004370"/>
    </source>
</evidence>
<feature type="region of interest" description="Disordered" evidence="4">
    <location>
        <begin position="952"/>
        <end position="979"/>
    </location>
</feature>
<dbReference type="GO" id="GO:0042147">
    <property type="term" value="P:retrograde transport, endosome to Golgi"/>
    <property type="evidence" value="ECO:0007669"/>
    <property type="project" value="TreeGrafter"/>
</dbReference>
<dbReference type="GO" id="GO:0000139">
    <property type="term" value="C:Golgi membrane"/>
    <property type="evidence" value="ECO:0007669"/>
    <property type="project" value="TreeGrafter"/>
</dbReference>
<dbReference type="WBParaSite" id="SMUV_0000953101-mRNA-1">
    <property type="protein sequence ID" value="SMUV_0000953101-mRNA-1"/>
    <property type="gene ID" value="SMUV_0000953101"/>
</dbReference>
<reference evidence="7" key="1">
    <citation type="submission" date="2017-02" db="UniProtKB">
        <authorList>
            <consortium name="WormBaseParasite"/>
        </authorList>
    </citation>
    <scope>IDENTIFICATION</scope>
</reference>
<feature type="domain" description="RIC1 C-terminal alpha solenoid region" evidence="5">
    <location>
        <begin position="789"/>
        <end position="948"/>
    </location>
</feature>
<dbReference type="Pfam" id="PF07064">
    <property type="entry name" value="RIC1"/>
    <property type="match status" value="1"/>
</dbReference>
<organism evidence="6 7">
    <name type="scientific">Syphacia muris</name>
    <dbReference type="NCBI Taxonomy" id="451379"/>
    <lineage>
        <taxon>Eukaryota</taxon>
        <taxon>Metazoa</taxon>
        <taxon>Ecdysozoa</taxon>
        <taxon>Nematoda</taxon>
        <taxon>Chromadorea</taxon>
        <taxon>Rhabditida</taxon>
        <taxon>Spirurina</taxon>
        <taxon>Oxyuridomorpha</taxon>
        <taxon>Oxyuroidea</taxon>
        <taxon>Oxyuridae</taxon>
        <taxon>Syphacia</taxon>
    </lineage>
</organism>
<evidence type="ECO:0000256" key="2">
    <source>
        <dbReference type="ARBA" id="ARBA00023136"/>
    </source>
</evidence>
<protein>
    <recommendedName>
        <fullName evidence="3">Protein RIC1 homolog</fullName>
    </recommendedName>
</protein>
<evidence type="ECO:0000313" key="7">
    <source>
        <dbReference type="WBParaSite" id="SMUV_0000953101-mRNA-1"/>
    </source>
</evidence>
<evidence type="ECO:0000313" key="6">
    <source>
        <dbReference type="Proteomes" id="UP000046393"/>
    </source>
</evidence>
<dbReference type="GO" id="GO:0006886">
    <property type="term" value="P:intracellular protein transport"/>
    <property type="evidence" value="ECO:0007669"/>
    <property type="project" value="InterPro"/>
</dbReference>
<keyword evidence="6" id="KW-1185">Reference proteome</keyword>
<accession>A0A0N5AX60</accession>
<dbReference type="PANTHER" id="PTHR22746">
    <property type="entry name" value="RAB6A-GEF COMPLEX PARTNER PROTEIN 1"/>
    <property type="match status" value="1"/>
</dbReference>
<name>A0A0N5AX60_9BILA</name>
<keyword evidence="2" id="KW-0472">Membrane</keyword>
<feature type="region of interest" description="Disordered" evidence="4">
    <location>
        <begin position="1184"/>
        <end position="1220"/>
    </location>
</feature>
<sequence length="1455" mass="162859">DGSEHSLRLPGCSSDETESVFCVVGNRDHTLFAAITSSSIYLFLSDTQLLTCVFRRSAADVEEKGEYRLLYWRQDSTALCTSKNYLLIYHVEISAKQCYNLVEPKDEDLRRASQELFIKAKRPKTKILLSVVARLDSVATCVVPLREEIFICLQNSWLHRLRWDGTTDDENSFFLSEVAFASDQLQFKPEYIMDNSIYVVDIVYAPLVGGFCIVLSDGRAAILTSPSSRFHPQQILGVWASQLKDAVCTAANHKFRTIIFGCRGGEIASFHLDDVNGAFVCAYRISLSVKDGSELISRLGSVNHVECSPHGLAFAAVWSPLNKDDIKDENVRPLAPILAIFTAFGAQLWCSLESSTDREINNQIVYNWVDWGPEGFSLWLGSNCGLYVLPLSRSIAICNPNMEHLERIVFVSSNRVYVSPAKYKEQSASAPHSVWRIFNVPNDYLSSNWPLRFVSIDRENYQWLIVAGTRGFTHCNMLTDRWRLFGNESQEKDMLVTGGLAVWKRFAIVSCYDVNRDNEELRFYPFDSQLDNQYCIRHGTDSRVLMLSRREDKLVTFDMDERIFIYGLSLKEGSTAAKSIIVERCAEIRICDLVPHSVCVISVQLTSLGHDPSTIKFCSNIDTVLINVSGKLIMLNPVLNESPLANLSSDDDEDYFQLSQPMLIASHVEHMWHDVAENGDSLSFQKPHLAQALWLNCGAKGMKVWMPLFLSSQSSNSVGSIESNRAFISKRIMLPFELDIYPLVICSKDCLALGVESSPSFLNLRTAANNEEQSLSLYNVHRNSEVFLHHLLRQLLKRNLGMYALEIAGTCTHLPYFGHVLELLLHSVLEEEATSSEPIPDPLLPRVVAFIQEFPNFLQTVAHCARKTELSLWPFLFNVTKHPKELFEICIRDDQLETAASFLIILQNMENAVASREHAGILLEEALIKRRWLIARDIVRFLSAIAPTEIDNSPRPDTFQKPQNVGSGRRATHVSPKDPEDTDSFVFGAISPGFVFILLRIITRPRHSHSESGVGASVIRKDSNSVSNKKLSKASASDLPVSSLINCNSMHVYLEEILKKHAACLLEDYSIRDLGSFAAHLDFDLGLWLSNNKLSGITLIKNFGHALMRLHAQFSWPYPIASQSVVRQLTKQIEEMRTSQSCASLASLSTSSLGNVNTPANSLSVVDETRPSVNLNNEFNFSKASSSTKSYGCGNHESTKNKKTLPESPTSITSSEDSDWEGLEPICGEAATRGLRESEVEMRYLLDIMYDACCAEWTFMLCLVLRDVDYLYKKITADFLKQCGPNALRRIKLGVAQLEAWASTNCFGYRTLMLAFDKHLQSLSSLMPIDSVDKTCDEPLSSSLQNKFASGPVSVTNTISNVQPKSHFGVNHLLANGDISQLPTMNGAVPDIAKKQFASNSNIGFMLKNTFSPPVEESIDANNGEKSGNYEKSIRPGMEVVSHVNFDENDQCLLM</sequence>
<dbReference type="Pfam" id="PF25440">
    <property type="entry name" value="Beta-prop_RIC1_2nd"/>
    <property type="match status" value="1"/>
</dbReference>